<dbReference type="PANTHER" id="PTHR13500">
    <property type="entry name" value="NUCLEOLAR PRERIBOSOMAL-ASSOCIATED PROTEIN 1"/>
    <property type="match status" value="1"/>
</dbReference>
<dbReference type="InterPro" id="IPR059018">
    <property type="entry name" value="HEAT_URB1"/>
</dbReference>
<accession>A0A553Q5H3</accession>
<evidence type="ECO:0000259" key="4">
    <source>
        <dbReference type="Pfam" id="PF26140"/>
    </source>
</evidence>
<dbReference type="PANTHER" id="PTHR13500:SF0">
    <property type="entry name" value="NUCLEOLAR PRE-RIBOSOMAL-ASSOCIATED PROTEIN 1"/>
    <property type="match status" value="1"/>
</dbReference>
<feature type="region of interest" description="Disordered" evidence="1">
    <location>
        <begin position="1961"/>
        <end position="1993"/>
    </location>
</feature>
<name>A0A553Q5H3_9TELE</name>
<dbReference type="GO" id="GO:0000466">
    <property type="term" value="P:maturation of 5.8S rRNA from tricistronic rRNA transcript (SSU-rRNA, 5.8S rRNA, LSU-rRNA)"/>
    <property type="evidence" value="ECO:0007669"/>
    <property type="project" value="TreeGrafter"/>
</dbReference>
<feature type="domain" description="URB1 central HEAT repeat" evidence="4">
    <location>
        <begin position="611"/>
        <end position="721"/>
    </location>
</feature>
<dbReference type="Proteomes" id="UP000316079">
    <property type="component" value="Unassembled WGS sequence"/>
</dbReference>
<dbReference type="Pfam" id="PF16201">
    <property type="entry name" value="NopRA1"/>
    <property type="match status" value="1"/>
</dbReference>
<evidence type="ECO:0000313" key="5">
    <source>
        <dbReference type="EMBL" id="TRY85157.1"/>
    </source>
</evidence>
<evidence type="ECO:0000256" key="1">
    <source>
        <dbReference type="SAM" id="MobiDB-lite"/>
    </source>
</evidence>
<evidence type="ECO:0008006" key="7">
    <source>
        <dbReference type="Google" id="ProtNLM"/>
    </source>
</evidence>
<dbReference type="GO" id="GO:0005730">
    <property type="term" value="C:nucleolus"/>
    <property type="evidence" value="ECO:0007669"/>
    <property type="project" value="TreeGrafter"/>
</dbReference>
<dbReference type="EMBL" id="SRMA01026311">
    <property type="protein sequence ID" value="TRY85155.1"/>
    <property type="molecule type" value="Genomic_DNA"/>
</dbReference>
<reference evidence="5" key="2">
    <citation type="submission" date="2019-04" db="EMBL/GenBank/DDBJ databases">
        <authorList>
            <person name="Kadobianskyi M."/>
            <person name="Schulze L."/>
            <person name="Schuelke M."/>
            <person name="Judkewitz B."/>
        </authorList>
    </citation>
    <scope>NUCLEOTIDE SEQUENCE</scope>
    <source>
        <strain evidence="5">Bolton</strain>
        <tissue evidence="5">Whole-body</tissue>
    </source>
</reference>
<feature type="compositionally biased region" description="Basic and acidic residues" evidence="1">
    <location>
        <begin position="1979"/>
        <end position="1993"/>
    </location>
</feature>
<dbReference type="GO" id="GO:0000463">
    <property type="term" value="P:maturation of LSU-rRNA from tricistronic rRNA transcript (SSU-rRNA, 5.8S rRNA, LSU-rRNA)"/>
    <property type="evidence" value="ECO:0007669"/>
    <property type="project" value="TreeGrafter"/>
</dbReference>
<reference evidence="5 6" key="1">
    <citation type="journal article" date="2019" name="Sci. Data">
        <title>Hybrid genome assembly and annotation of Danionella translucida.</title>
        <authorList>
            <person name="Kadobianskyi M."/>
            <person name="Schulze L."/>
            <person name="Schuelke M."/>
            <person name="Judkewitz B."/>
        </authorList>
    </citation>
    <scope>NUCLEOTIDE SEQUENCE [LARGE SCALE GENOMIC DNA]</scope>
    <source>
        <strain evidence="5 6">Bolton</strain>
    </source>
</reference>
<dbReference type="EMBL" id="SRMA01026311">
    <property type="protein sequence ID" value="TRY85157.1"/>
    <property type="molecule type" value="Genomic_DNA"/>
</dbReference>
<dbReference type="Pfam" id="PF11707">
    <property type="entry name" value="Npa1"/>
    <property type="match status" value="1"/>
</dbReference>
<evidence type="ECO:0000259" key="3">
    <source>
        <dbReference type="Pfam" id="PF16201"/>
    </source>
</evidence>
<proteinExistence type="predicted"/>
<organism evidence="5 6">
    <name type="scientific">Danionella cerebrum</name>
    <dbReference type="NCBI Taxonomy" id="2873325"/>
    <lineage>
        <taxon>Eukaryota</taxon>
        <taxon>Metazoa</taxon>
        <taxon>Chordata</taxon>
        <taxon>Craniata</taxon>
        <taxon>Vertebrata</taxon>
        <taxon>Euteleostomi</taxon>
        <taxon>Actinopterygii</taxon>
        <taxon>Neopterygii</taxon>
        <taxon>Teleostei</taxon>
        <taxon>Ostariophysi</taxon>
        <taxon>Cypriniformes</taxon>
        <taxon>Danionidae</taxon>
        <taxon>Danioninae</taxon>
        <taxon>Danionella</taxon>
    </lineage>
</organism>
<gene>
    <name evidence="5" type="ORF">DNTS_006350</name>
</gene>
<dbReference type="InterPro" id="IPR032436">
    <property type="entry name" value="URB1_C"/>
</dbReference>
<evidence type="ECO:0000313" key="6">
    <source>
        <dbReference type="Proteomes" id="UP000316079"/>
    </source>
</evidence>
<dbReference type="InterPro" id="IPR021714">
    <property type="entry name" value="URB1_N"/>
</dbReference>
<keyword evidence="6" id="KW-1185">Reference proteome</keyword>
<protein>
    <recommendedName>
        <fullName evidence="7">Nucleolar pre-ribosomal-associated protein 1 C-terminal domain-containing protein</fullName>
    </recommendedName>
</protein>
<comment type="caution">
    <text evidence="5">The sequence shown here is derived from an EMBL/GenBank/DDBJ whole genome shotgun (WGS) entry which is preliminary data.</text>
</comment>
<dbReference type="OrthoDB" id="72892at2759"/>
<dbReference type="InterPro" id="IPR039844">
    <property type="entry name" value="URB1"/>
</dbReference>
<dbReference type="STRING" id="623744.A0A553Q5H3"/>
<feature type="domain" description="URB1 N-terminal" evidence="2">
    <location>
        <begin position="76"/>
        <end position="386"/>
    </location>
</feature>
<feature type="domain" description="URB1 C-terminal" evidence="3">
    <location>
        <begin position="1631"/>
        <end position="1821"/>
    </location>
</feature>
<evidence type="ECO:0000259" key="2">
    <source>
        <dbReference type="Pfam" id="PF11707"/>
    </source>
</evidence>
<dbReference type="Pfam" id="PF26140">
    <property type="entry name" value="HEAT_URB1"/>
    <property type="match status" value="1"/>
</dbReference>
<sequence>MATKRKTEDGQLVMDTKNKKIKSGEAQFNGTLFKSMLKDKSKVLKGLETFVKVAKDLPGPDLYDVVEGYIKISAECQEIFALLEEETHNEYKMMLVFQSLEAILLRTASDLSHLSLVGSSIVKKMVLTHMKLLQSCLQTKNYRFVRQCLCLLSALVSQGAEAARDVFNQIHFNKAFFELAQRRDRTGKPDVRMAYIQFILSFLISGDRTTICQVLDCREFLSNILTKGLKDDRLSIVNLVLSTLLTRVVKHNNITKTQKVRFFNAVVLRQIATLYRWNGMVDVSMEEEGAEAGKQMVRELTHKFLLELCCSRKHGISFHDPSLGTSGRPGNLVLLHFVVGLTLATEDELIAELLVKVLEASPDLLGRFFKETKLSFAPRQSKAWQDNISLLKKIYEAQPEVSTAFNTREVIPLPRLLSMVLITTLPSVCNKAFFTQGLKLTSLVVQQTTLSFLVFTLKRAQKTIEHCLEKSNWETSNVYSSVEMEEFVLLYREALSKILPEIVVVVSCWQSHSQEIEKSTNSEISQPKPSEKCAESERDDPCLIMVKALLLQVMCLYQRTVPHLISQSNFDFSKLLKGIVTERGMKQEVPPVLQFQVLQLALELPASKFSWFHFEELNDEDFERSLEKSVFYLLLKMFVSCGDGHLKSLTRSLVIKVLRDSGVFEHTWRELELWLDHLTRLDQSQQETVVQFLDHVLMRAVCMPHVYTEKAASSVQEAANLQASLNPDMDVASIPISHIDDVLDMVDVIMEGSEGEIEEIGPTLTEDLILQTFPFSSIVPAVLETRNKQLACFRDQKGMLLEYVADILCDILHCQRDPLALCLILQEYDEELSATDPTATASISSFQRYYSQWLPKDTEQPQFKTVVCPESRSPAGFSALLKACFTDGPEALLQDAFKEAVQDALLSLDVSQRVTAAQQVLLYLRSFALSFSSIPKVTAEAVIGVLMSLLDSLILKLLDSETPEVRDETELFLETNPLTAHGSDHKQTCQAVLRSVFKHPTLEQWFLALQLNSFPPHSLNPVHLKRLCLCLSEGILKLLESSGEALRDLGSLEVISSYLNAAHRAVMKELQDEGTLCPKQESMSVRAFLTLQHLQDPVVLKEVMSTLLHLPLECLVSAEQQLSIYGQALLKLLSESMKRSSEFSSRGFPLSPTHLKGLASLFITCQSVQLEDFLRQVLTQVPGSAKLLHMDVLLHCLHNDSPSTREIGALLLQNCPTHVLRFEHWCLENLAQISACKDSFLFLLSSYLKRALRHKEIQDRVLKALKKTLMAPLWLLLKEGEAAGNAGLQVEVLSDLIRLAGENSDLSMMMRDLPEVLQKPDALERWKLADAVSEKLIEGSESLSFWRKSLLSAALMYLSAIYKENKEPHVQHEEALLARLKALMVFSENIKAPHWNAFVKSGLKYRYRDCRFLEALSSLVETVYGSEKTPGDLVPLATIHMMSSSHSLFLPTMLSTSSDDPRVQEAKAPLVSLLLTLVRKCPEVCNNNHFLVLLGAYGASLSTTDQKLLLVLQEYEKSGISLTEFQYVLWGPAAVKHHQTRASLGPSLWQTPSSEQLLSLLVPEKMRDTITHFPLQRFTPVPEGNKNSIYAPERKESLDLYDPCFLLPLFSFILRPECSVDCRKFVSCDALGVTVAALSSFDPKLRAAAYQVLGCYCQHLESARFREKKQLQYLLDTVKNGIVKLNARVPFVHAIYIAKAAQQIFRPEDHMYMAMSKFLLGIRFLDLRRVPDFFRLFYSCDLQYRQERSWILSVVEDGIGEQRGSFELCEAQNIFQTLLAFGNTALCDLSSQVQILHVLRECARVSRGAYVLVKEHGLLTWMVQIVEKRNLDSKLLSALIELLHTLWFTNQGEKENKPKGKHLPLTIINQFLCTLLIFSRRLGGDGSSLQLKLFLQTLSSVLLYCEMAVKDYGDLGWLALHIHRLSCSETLFVLQCWAAMSHDASLLAAIHTLGSQHNIRELTGSSREKGQGKSQRAKYNKDKQNENEREETHERALLHECKPFLRNILLHWRPKHSTKPDSSNLDDSTSLLILKWSLRTLTEVSYDEKSTLAILKWINEVVLSHRGVADAMMFDEDMRKELLRLFHLTAEDPSTSVDTLQIFTRTMLDLLEARRDSTLQVVIKACWRSEEEDQARREAGLKLLSLGLYELWSEAGSPELLLTHARLISSKTAPAELTSSPHTRSICKELLTALKS</sequence>